<dbReference type="Gene3D" id="3.40.50.2000">
    <property type="entry name" value="Glycogen Phosphorylase B"/>
    <property type="match status" value="1"/>
</dbReference>
<protein>
    <submittedName>
        <fullName evidence="2">UDP-2,4-diacetamido-2,4, 6-trideoxy-beta-L-altropyranose hydrolase</fullName>
        <ecNumber evidence="2">3.6.1.57</ecNumber>
    </submittedName>
</protein>
<dbReference type="PROSITE" id="PS51186">
    <property type="entry name" value="GNAT"/>
    <property type="match status" value="1"/>
</dbReference>
<name>A0ABS6XFW6_9BACT</name>
<dbReference type="CDD" id="cd04301">
    <property type="entry name" value="NAT_SF"/>
    <property type="match status" value="1"/>
</dbReference>
<comment type="caution">
    <text evidence="2">The sequence shown here is derived from an EMBL/GenBank/DDBJ whole genome shotgun (WGS) entry which is preliminary data.</text>
</comment>
<dbReference type="Gene3D" id="3.40.630.30">
    <property type="match status" value="1"/>
</dbReference>
<dbReference type="InterPro" id="IPR016181">
    <property type="entry name" value="Acyl_CoA_acyltransferase"/>
</dbReference>
<dbReference type="EC" id="3.6.1.57" evidence="2"/>
<dbReference type="RefSeq" id="WP_199111287.1">
    <property type="nucleotide sequence ID" value="NZ_JAHWXQ010000005.1"/>
</dbReference>
<dbReference type="PANTHER" id="PTHR43328:SF1">
    <property type="entry name" value="N-ACETYLTRANSFERASE DOMAIN-CONTAINING PROTEIN"/>
    <property type="match status" value="1"/>
</dbReference>
<dbReference type="SUPFAM" id="SSF55729">
    <property type="entry name" value="Acyl-CoA N-acyltransferases (Nat)"/>
    <property type="match status" value="1"/>
</dbReference>
<evidence type="ECO:0000259" key="1">
    <source>
        <dbReference type="PROSITE" id="PS51186"/>
    </source>
</evidence>
<dbReference type="Proteomes" id="UP000774935">
    <property type="component" value="Unassembled WGS sequence"/>
</dbReference>
<dbReference type="Gene3D" id="3.40.50.11190">
    <property type="match status" value="1"/>
</dbReference>
<dbReference type="PANTHER" id="PTHR43328">
    <property type="entry name" value="ACETYLTRANSFERASE-RELATED"/>
    <property type="match status" value="1"/>
</dbReference>
<proteinExistence type="predicted"/>
<evidence type="ECO:0000313" key="3">
    <source>
        <dbReference type="Proteomes" id="UP000774935"/>
    </source>
</evidence>
<organism evidence="2 3">
    <name type="scientific">Pontibacter populi</name>
    <dbReference type="NCBI Taxonomy" id="890055"/>
    <lineage>
        <taxon>Bacteria</taxon>
        <taxon>Pseudomonadati</taxon>
        <taxon>Bacteroidota</taxon>
        <taxon>Cytophagia</taxon>
        <taxon>Cytophagales</taxon>
        <taxon>Hymenobacteraceae</taxon>
        <taxon>Pontibacter</taxon>
    </lineage>
</organism>
<dbReference type="SUPFAM" id="SSF53756">
    <property type="entry name" value="UDP-Glycosyltransferase/glycogen phosphorylase"/>
    <property type="match status" value="1"/>
</dbReference>
<reference evidence="2 3" key="1">
    <citation type="submission" date="2021-07" db="EMBL/GenBank/DDBJ databases">
        <authorList>
            <person name="Kim M.K."/>
        </authorList>
    </citation>
    <scope>NUCLEOTIDE SEQUENCE [LARGE SCALE GENOMIC DNA]</scope>
    <source>
        <strain evidence="2 3">HLY7-15</strain>
    </source>
</reference>
<sequence>MFNNRRIIFRADGNSRIGLGHVVRSLALAAMLRDDFECVFAIQEPDGALKEQILQTCHGLITLPVCAPSEERFTYELAAYISEEEIVVLDGYNFSLVYQQTIKSREAVLVCIDDIHSYPFVADVVLNQAGGIEASNYSTAPYTRLLLGPKYALLREPFLMASKTVRELPEGQLNILLNLGGADPDNHTLHLAKELADKLTTATINIVVGSAYKHLPELQDWLSKHKNYKLHQNLSAADMQKLMEGCAIAITSASGVAYEYAAVGGILFIKQTAANQAGLYKFLTETGIAQVYTAKALKQNYLTQFDAQVALQRQYFDGKSDERLRQVFRQLAQITNLTLRNATIADLQLVFDWNNDPEVRQRSFNPEPILIENHTRWYNTKLEDANCKFYIAAVNGTPAAQIRFDLTSDTATISYLINKEFRGKGLGHTILQKGISKLKREAQTIKTIVGLVQQDNVASVRAFEKAGFAYGTPDKKHPDAHRFVLQLP</sequence>
<dbReference type="NCBIfam" id="TIGR03590">
    <property type="entry name" value="PseG"/>
    <property type="match status" value="1"/>
</dbReference>
<dbReference type="InterPro" id="IPR020023">
    <property type="entry name" value="PseG"/>
</dbReference>
<gene>
    <name evidence="2" type="primary">pseG</name>
    <name evidence="2" type="ORF">KYK27_15855</name>
</gene>
<dbReference type="GO" id="GO:0016787">
    <property type="term" value="F:hydrolase activity"/>
    <property type="evidence" value="ECO:0007669"/>
    <property type="project" value="UniProtKB-KW"/>
</dbReference>
<keyword evidence="2" id="KW-0378">Hydrolase</keyword>
<accession>A0ABS6XFW6</accession>
<feature type="domain" description="N-acetyltransferase" evidence="1">
    <location>
        <begin position="337"/>
        <end position="488"/>
    </location>
</feature>
<dbReference type="Pfam" id="PF13302">
    <property type="entry name" value="Acetyltransf_3"/>
    <property type="match status" value="1"/>
</dbReference>
<dbReference type="EMBL" id="JAHWXQ010000005">
    <property type="protein sequence ID" value="MBW3366534.1"/>
    <property type="molecule type" value="Genomic_DNA"/>
</dbReference>
<dbReference type="InterPro" id="IPR000182">
    <property type="entry name" value="GNAT_dom"/>
</dbReference>
<keyword evidence="3" id="KW-1185">Reference proteome</keyword>
<evidence type="ECO:0000313" key="2">
    <source>
        <dbReference type="EMBL" id="MBW3366534.1"/>
    </source>
</evidence>